<evidence type="ECO:0000313" key="2">
    <source>
        <dbReference type="Proteomes" id="UP001054837"/>
    </source>
</evidence>
<dbReference type="EMBL" id="BPLQ01008134">
    <property type="protein sequence ID" value="GIY35089.1"/>
    <property type="molecule type" value="Genomic_DNA"/>
</dbReference>
<protein>
    <submittedName>
        <fullName evidence="1">Uncharacterized protein</fullName>
    </submittedName>
</protein>
<keyword evidence="2" id="KW-1185">Reference proteome</keyword>
<reference evidence="1 2" key="1">
    <citation type="submission" date="2021-06" db="EMBL/GenBank/DDBJ databases">
        <title>Caerostris darwini draft genome.</title>
        <authorList>
            <person name="Kono N."/>
            <person name="Arakawa K."/>
        </authorList>
    </citation>
    <scope>NUCLEOTIDE SEQUENCE [LARGE SCALE GENOMIC DNA]</scope>
</reference>
<dbReference type="AlphaFoldDB" id="A0AAV4SM67"/>
<comment type="caution">
    <text evidence="1">The sequence shown here is derived from an EMBL/GenBank/DDBJ whole genome shotgun (WGS) entry which is preliminary data.</text>
</comment>
<name>A0AAV4SM67_9ARAC</name>
<dbReference type="Proteomes" id="UP001054837">
    <property type="component" value="Unassembled WGS sequence"/>
</dbReference>
<proteinExistence type="predicted"/>
<evidence type="ECO:0000313" key="1">
    <source>
        <dbReference type="EMBL" id="GIY35089.1"/>
    </source>
</evidence>
<organism evidence="1 2">
    <name type="scientific">Caerostris darwini</name>
    <dbReference type="NCBI Taxonomy" id="1538125"/>
    <lineage>
        <taxon>Eukaryota</taxon>
        <taxon>Metazoa</taxon>
        <taxon>Ecdysozoa</taxon>
        <taxon>Arthropoda</taxon>
        <taxon>Chelicerata</taxon>
        <taxon>Arachnida</taxon>
        <taxon>Araneae</taxon>
        <taxon>Araneomorphae</taxon>
        <taxon>Entelegynae</taxon>
        <taxon>Araneoidea</taxon>
        <taxon>Araneidae</taxon>
        <taxon>Caerostris</taxon>
    </lineage>
</organism>
<sequence length="76" mass="8869">MMNIETVLPSYKLSANTAVILRNLCFLEKLRYIPDDLAMNVTVQPPDFEKILIHCRLPPTHTRQSISRKCWAWRNG</sequence>
<gene>
    <name evidence="1" type="ORF">CDAR_197031</name>
</gene>
<accession>A0AAV4SM67</accession>